<keyword evidence="4" id="KW-0812">Transmembrane</keyword>
<protein>
    <recommendedName>
        <fullName evidence="9">Bifunctional metallophosphatase/5'-nucleotidase</fullName>
    </recommendedName>
</protein>
<dbReference type="InterPro" id="IPR008334">
    <property type="entry name" value="5'-Nucleotdase_C"/>
</dbReference>
<evidence type="ECO:0000256" key="1">
    <source>
        <dbReference type="ARBA" id="ARBA00022729"/>
    </source>
</evidence>
<dbReference type="Pfam" id="PF02872">
    <property type="entry name" value="5_nucleotid_C"/>
    <property type="match status" value="1"/>
</dbReference>
<dbReference type="InterPro" id="IPR036907">
    <property type="entry name" value="5'-Nucleotdase_C_sf"/>
</dbReference>
<dbReference type="InterPro" id="IPR026876">
    <property type="entry name" value="Fn3_assoc_repeat"/>
</dbReference>
<dbReference type="Gene3D" id="3.90.780.10">
    <property type="entry name" value="5'-Nucleotidase, C-terminal domain"/>
    <property type="match status" value="1"/>
</dbReference>
<dbReference type="SUPFAM" id="SSF55816">
    <property type="entry name" value="5'-nucleotidase (syn. UDP-sugar hydrolase), C-terminal domain"/>
    <property type="match status" value="1"/>
</dbReference>
<dbReference type="Proteomes" id="UP000321491">
    <property type="component" value="Unassembled WGS sequence"/>
</dbReference>
<evidence type="ECO:0000259" key="6">
    <source>
        <dbReference type="Pfam" id="PF02872"/>
    </source>
</evidence>
<dbReference type="GO" id="GO:0030288">
    <property type="term" value="C:outer membrane-bounded periplasmic space"/>
    <property type="evidence" value="ECO:0007669"/>
    <property type="project" value="TreeGrafter"/>
</dbReference>
<dbReference type="PANTHER" id="PTHR11575">
    <property type="entry name" value="5'-NUCLEOTIDASE-RELATED"/>
    <property type="match status" value="1"/>
</dbReference>
<name>A0A511V1Z5_9BACI</name>
<keyword evidence="8" id="KW-1185">Reference proteome</keyword>
<dbReference type="Gene3D" id="3.60.21.10">
    <property type="match status" value="1"/>
</dbReference>
<dbReference type="SUPFAM" id="SSF56300">
    <property type="entry name" value="Metallo-dependent phosphatases"/>
    <property type="match status" value="1"/>
</dbReference>
<evidence type="ECO:0000256" key="4">
    <source>
        <dbReference type="SAM" id="Phobius"/>
    </source>
</evidence>
<accession>A0A511V1Z5</accession>
<feature type="compositionally biased region" description="Basic and acidic residues" evidence="3">
    <location>
        <begin position="690"/>
        <end position="708"/>
    </location>
</feature>
<gene>
    <name evidence="7" type="ORF">CQU01_22890</name>
</gene>
<dbReference type="GO" id="GO:0008768">
    <property type="term" value="F:UDP-sugar diphosphatase activity"/>
    <property type="evidence" value="ECO:0007669"/>
    <property type="project" value="TreeGrafter"/>
</dbReference>
<dbReference type="GO" id="GO:0009166">
    <property type="term" value="P:nucleotide catabolic process"/>
    <property type="evidence" value="ECO:0007669"/>
    <property type="project" value="InterPro"/>
</dbReference>
<keyword evidence="4" id="KW-0472">Membrane</keyword>
<organism evidence="7 8">
    <name type="scientific">Cerasibacillus quisquiliarum</name>
    <dbReference type="NCBI Taxonomy" id="227865"/>
    <lineage>
        <taxon>Bacteria</taxon>
        <taxon>Bacillati</taxon>
        <taxon>Bacillota</taxon>
        <taxon>Bacilli</taxon>
        <taxon>Bacillales</taxon>
        <taxon>Bacillaceae</taxon>
        <taxon>Cerasibacillus</taxon>
    </lineage>
</organism>
<feature type="chain" id="PRO_5022259613" description="Bifunctional metallophosphatase/5'-nucleotidase" evidence="2">
    <location>
        <begin position="31"/>
        <end position="750"/>
    </location>
</feature>
<keyword evidence="2" id="KW-0547">Nucleotide-binding</keyword>
<feature type="domain" description="5'-Nucleotidase C-terminal" evidence="6">
    <location>
        <begin position="359"/>
        <end position="506"/>
    </location>
</feature>
<dbReference type="PRINTS" id="PR01607">
    <property type="entry name" value="APYRASEFAMLY"/>
</dbReference>
<feature type="region of interest" description="Disordered" evidence="3">
    <location>
        <begin position="340"/>
        <end position="361"/>
    </location>
</feature>
<feature type="region of interest" description="Disordered" evidence="3">
    <location>
        <begin position="643"/>
        <end position="717"/>
    </location>
</feature>
<dbReference type="GO" id="GO:0008253">
    <property type="term" value="F:5'-nucleotidase activity"/>
    <property type="evidence" value="ECO:0007669"/>
    <property type="project" value="TreeGrafter"/>
</dbReference>
<feature type="transmembrane region" description="Helical" evidence="4">
    <location>
        <begin position="724"/>
        <end position="744"/>
    </location>
</feature>
<dbReference type="GO" id="GO:0000166">
    <property type="term" value="F:nucleotide binding"/>
    <property type="evidence" value="ECO:0007669"/>
    <property type="project" value="UniProtKB-KW"/>
</dbReference>
<dbReference type="InterPro" id="IPR029052">
    <property type="entry name" value="Metallo-depent_PP-like"/>
</dbReference>
<reference evidence="7 8" key="1">
    <citation type="submission" date="2019-07" db="EMBL/GenBank/DDBJ databases">
        <title>Whole genome shotgun sequence of Cerasibacillus quisquiliarum NBRC 102429.</title>
        <authorList>
            <person name="Hosoyama A."/>
            <person name="Uohara A."/>
            <person name="Ohji S."/>
            <person name="Ichikawa N."/>
        </authorList>
    </citation>
    <scope>NUCLEOTIDE SEQUENCE [LARGE SCALE GENOMIC DNA]</scope>
    <source>
        <strain evidence="7 8">NBRC 102429</strain>
    </source>
</reference>
<dbReference type="AlphaFoldDB" id="A0A511V1Z5"/>
<keyword evidence="1 2" id="KW-0732">Signal</keyword>
<proteinExistence type="inferred from homology"/>
<evidence type="ECO:0000313" key="8">
    <source>
        <dbReference type="Proteomes" id="UP000321491"/>
    </source>
</evidence>
<dbReference type="Pfam" id="PF13287">
    <property type="entry name" value="Fn3_assoc"/>
    <property type="match status" value="1"/>
</dbReference>
<dbReference type="InterPro" id="IPR006179">
    <property type="entry name" value="5_nucleotidase/apyrase"/>
</dbReference>
<sequence>MRKNRIYQVSMNLLLSLLLIVSFMPLHALAEESGANHFDLTVMHMNDTHAHVDKYPQMLTAIKEVRAEKDNTLLLHAGDVFSGTLYFNEFKGEADLKLMNLMDFDAMVYGNHEFDRGSSEGGHESLSKFVSGANFPLIGTNIDFSKDPFMAGLVVHPGEFVENPEGGKSYHSIVKEVGGEKIGILGLTTEDTPAISSAVQVEFLNYIKEAEKAVKQFQDAGINKIIALTHLGYDSNPAVGNDLVLAEQVAGIDIIVGGHSHTKLDEPTVVEGKEPTVIVQAGQYAEHLGKLDVTFDENGVITEYAGQLIATGDKAADPEAAEVLKEFSAQIEEKMNAESGAVALKDLPNPRQDKPGDDSVRANETELGNLVTDAMLAKAQEKFPETVIALQNGGGIRAPIQKGPITIGEIISVLPFGNDPVVVTLTGSELKEVLEHSVRLAPAENGGFLHVSGMRFKYDSTQEAGSRVLVMEVKEGDTYVPIEENKEYTITTNQFTAMGGDDYDTFRKAYAEGRVTNIGEIDWEQLMNYMIEEEYLNGKVDPVREGRIIDIARDEIVWGQVAPIEISPDETEVEIGTKVELTTATKDATIYYTLNGSEPSETNGYLYDGPIEIKHDITIKAIALKHGYLPSDVAEFSLTIKQETEEPTDPSDDDNNNDDNKGDNNAKDKDDGSDNGKNVDDQGDGSGTNDKNDNTNDPKPSTNDKNKTNDGTGGNKLPNTATQMYQFMLYGAILLIIGASIVIYRKFKTN</sequence>
<dbReference type="PANTHER" id="PTHR11575:SF24">
    <property type="entry name" value="5'-NUCLEOTIDASE"/>
    <property type="match status" value="1"/>
</dbReference>
<feature type="compositionally biased region" description="Basic and acidic residues" evidence="3">
    <location>
        <begin position="351"/>
        <end position="361"/>
    </location>
</feature>
<dbReference type="RefSeq" id="WP_246118098.1">
    <property type="nucleotide sequence ID" value="NZ_BJXW01000028.1"/>
</dbReference>
<dbReference type="InterPro" id="IPR004843">
    <property type="entry name" value="Calcineurin-like_PHP"/>
</dbReference>
<evidence type="ECO:0000256" key="2">
    <source>
        <dbReference type="RuleBase" id="RU362119"/>
    </source>
</evidence>
<evidence type="ECO:0000313" key="7">
    <source>
        <dbReference type="EMBL" id="GEN32051.1"/>
    </source>
</evidence>
<keyword evidence="2" id="KW-0378">Hydrolase</keyword>
<keyword evidence="4" id="KW-1133">Transmembrane helix</keyword>
<comment type="similarity">
    <text evidence="2">Belongs to the 5'-nucleotidase family.</text>
</comment>
<feature type="compositionally biased region" description="Acidic residues" evidence="3">
    <location>
        <begin position="645"/>
        <end position="657"/>
    </location>
</feature>
<evidence type="ECO:0000256" key="3">
    <source>
        <dbReference type="SAM" id="MobiDB-lite"/>
    </source>
</evidence>
<evidence type="ECO:0008006" key="9">
    <source>
        <dbReference type="Google" id="ProtNLM"/>
    </source>
</evidence>
<feature type="signal peptide" evidence="2">
    <location>
        <begin position="1"/>
        <end position="30"/>
    </location>
</feature>
<dbReference type="EMBL" id="BJXW01000028">
    <property type="protein sequence ID" value="GEN32051.1"/>
    <property type="molecule type" value="Genomic_DNA"/>
</dbReference>
<feature type="compositionally biased region" description="Basic and acidic residues" evidence="3">
    <location>
        <begin position="658"/>
        <end position="680"/>
    </location>
</feature>
<evidence type="ECO:0000259" key="5">
    <source>
        <dbReference type="Pfam" id="PF00149"/>
    </source>
</evidence>
<dbReference type="NCBIfam" id="TIGR01167">
    <property type="entry name" value="LPXTG_anchor"/>
    <property type="match status" value="1"/>
</dbReference>
<feature type="domain" description="Calcineurin-like phosphoesterase" evidence="5">
    <location>
        <begin position="41"/>
        <end position="262"/>
    </location>
</feature>
<dbReference type="Pfam" id="PF00149">
    <property type="entry name" value="Metallophos"/>
    <property type="match status" value="1"/>
</dbReference>
<comment type="caution">
    <text evidence="7">The sequence shown here is derived from an EMBL/GenBank/DDBJ whole genome shotgun (WGS) entry which is preliminary data.</text>
</comment>